<dbReference type="STRING" id="30732.ENSOMEP00000001891"/>
<dbReference type="Ensembl" id="ENSOMET00000013415.1">
    <property type="protein sequence ID" value="ENSOMEP00000001891.1"/>
    <property type="gene ID" value="ENSOMEG00000002814.1"/>
</dbReference>
<dbReference type="PaxDb" id="30732-ENSOMEP00000001891"/>
<name>A0A3B3B8J0_ORYME</name>
<sequence>FHQLPSKVTIGQINEALDEGDPAKTLDMLLNPSAKLTDVDPSIALHYHNKLLEARREKAHVRLYKSFAFLNLSGMVIKNMQTAHAKRSRVQLHGII</sequence>
<keyword evidence="2" id="KW-1185">Reference proteome</keyword>
<reference evidence="1" key="2">
    <citation type="submission" date="2025-09" db="UniProtKB">
        <authorList>
            <consortium name="Ensembl"/>
        </authorList>
    </citation>
    <scope>IDENTIFICATION</scope>
</reference>
<organism evidence="1 2">
    <name type="scientific">Oryzias melastigma</name>
    <name type="common">Marine medaka</name>
    <dbReference type="NCBI Taxonomy" id="30732"/>
    <lineage>
        <taxon>Eukaryota</taxon>
        <taxon>Metazoa</taxon>
        <taxon>Chordata</taxon>
        <taxon>Craniata</taxon>
        <taxon>Vertebrata</taxon>
        <taxon>Euteleostomi</taxon>
        <taxon>Actinopterygii</taxon>
        <taxon>Neopterygii</taxon>
        <taxon>Teleostei</taxon>
        <taxon>Neoteleostei</taxon>
        <taxon>Acanthomorphata</taxon>
        <taxon>Ovalentaria</taxon>
        <taxon>Atherinomorphae</taxon>
        <taxon>Beloniformes</taxon>
        <taxon>Adrianichthyidae</taxon>
        <taxon>Oryziinae</taxon>
        <taxon>Oryzias</taxon>
    </lineage>
</organism>
<dbReference type="GeneTree" id="ENSGT00940000174521"/>
<dbReference type="Proteomes" id="UP000261560">
    <property type="component" value="Unplaced"/>
</dbReference>
<reference evidence="1" key="1">
    <citation type="submission" date="2025-08" db="UniProtKB">
        <authorList>
            <consortium name="Ensembl"/>
        </authorList>
    </citation>
    <scope>IDENTIFICATION</scope>
</reference>
<evidence type="ECO:0000313" key="2">
    <source>
        <dbReference type="Proteomes" id="UP000261560"/>
    </source>
</evidence>
<protein>
    <submittedName>
        <fullName evidence="1">Uncharacterized protein</fullName>
    </submittedName>
</protein>
<dbReference type="AlphaFoldDB" id="A0A3B3B8J0"/>
<proteinExistence type="predicted"/>
<accession>A0A3B3B8J0</accession>
<evidence type="ECO:0000313" key="1">
    <source>
        <dbReference type="Ensembl" id="ENSOMEP00000001891.1"/>
    </source>
</evidence>